<reference evidence="2 3" key="1">
    <citation type="journal article" date="2018" name="Sci. Rep.">
        <title>Comparative analysis of the Pocillopora damicornis genome highlights role of immune system in coral evolution.</title>
        <authorList>
            <person name="Cunning R."/>
            <person name="Bay R.A."/>
            <person name="Gillette P."/>
            <person name="Baker A.C."/>
            <person name="Traylor-Knowles N."/>
        </authorList>
    </citation>
    <scope>NUCLEOTIDE SEQUENCE [LARGE SCALE GENOMIC DNA]</scope>
    <source>
        <strain evidence="2">RSMAS</strain>
        <tissue evidence="2">Whole animal</tissue>
    </source>
</reference>
<accession>A0A3M6UBU6</accession>
<dbReference type="Proteomes" id="UP000275408">
    <property type="component" value="Unassembled WGS sequence"/>
</dbReference>
<dbReference type="InterPro" id="IPR027267">
    <property type="entry name" value="AH/BAR_dom_sf"/>
</dbReference>
<name>A0A3M6UBU6_POCDA</name>
<feature type="non-terminal residue" evidence="2">
    <location>
        <position position="1"/>
    </location>
</feature>
<dbReference type="AlphaFoldDB" id="A0A3M6UBU6"/>
<keyword evidence="3" id="KW-1185">Reference proteome</keyword>
<sequence>VLQTIGEYLSIFALDRISIQGTAMARIFRRAANKVINSRDGHGSLGLLIFDEKVVYESFQKLIIAKADASLGMLKWAKNEDNLALQDVFSKVFEVSTMWTTVMKDFTEEVFIIFGNDVFVGIILDFFSIMNFFQQIISQAEQEQAELEVKTTKHEIFKARKLRESLSKISDGLQQWASKTKSVAETYKKLADLITDTPTQLSESKVFHGAGQSRSIVNDLARQISIDPEISAQLATMSQSTHSYLYAMSGPVKQDRHYAELNAAIDQKPSKMPHQHLRIKDSLVDQHARRPLSLNDLRPPPTSPPPPLPKNAKPVVFRTNSAKESIVRKTKMNSKQSTGKIWYARTTISSTSDSDSDGYTEPVTDASFFERRKNMLCKVLSDGAIDQVGVHTYASRETGYASTSTNFYHQLEKRPSGEDKVIEENEPASYVDLINN</sequence>
<organism evidence="2 3">
    <name type="scientific">Pocillopora damicornis</name>
    <name type="common">Cauliflower coral</name>
    <name type="synonym">Millepora damicornis</name>
    <dbReference type="NCBI Taxonomy" id="46731"/>
    <lineage>
        <taxon>Eukaryota</taxon>
        <taxon>Metazoa</taxon>
        <taxon>Cnidaria</taxon>
        <taxon>Anthozoa</taxon>
        <taxon>Hexacorallia</taxon>
        <taxon>Scleractinia</taxon>
        <taxon>Astrocoeniina</taxon>
        <taxon>Pocilloporidae</taxon>
        <taxon>Pocillopora</taxon>
    </lineage>
</organism>
<evidence type="ECO:0000256" key="1">
    <source>
        <dbReference type="SAM" id="MobiDB-lite"/>
    </source>
</evidence>
<dbReference type="EMBL" id="RCHS01001862">
    <property type="protein sequence ID" value="RMX51019.1"/>
    <property type="molecule type" value="Genomic_DNA"/>
</dbReference>
<gene>
    <name evidence="2" type="ORF">pdam_00018443</name>
</gene>
<dbReference type="STRING" id="46731.A0A3M6UBU6"/>
<feature type="compositionally biased region" description="Pro residues" evidence="1">
    <location>
        <begin position="298"/>
        <end position="309"/>
    </location>
</feature>
<proteinExistence type="predicted"/>
<comment type="caution">
    <text evidence="2">The sequence shown here is derived from an EMBL/GenBank/DDBJ whole genome shotgun (WGS) entry which is preliminary data.</text>
</comment>
<dbReference type="OrthoDB" id="5965607at2759"/>
<protein>
    <submittedName>
        <fullName evidence="2">Uncharacterized protein</fullName>
    </submittedName>
</protein>
<feature type="region of interest" description="Disordered" evidence="1">
    <location>
        <begin position="291"/>
        <end position="314"/>
    </location>
</feature>
<evidence type="ECO:0000313" key="2">
    <source>
        <dbReference type="EMBL" id="RMX51019.1"/>
    </source>
</evidence>
<dbReference type="Gene3D" id="1.20.1270.60">
    <property type="entry name" value="Arfaptin homology (AH) domain/BAR domain"/>
    <property type="match status" value="2"/>
</dbReference>
<evidence type="ECO:0000313" key="3">
    <source>
        <dbReference type="Proteomes" id="UP000275408"/>
    </source>
</evidence>